<dbReference type="CDD" id="cd00093">
    <property type="entry name" value="HTH_XRE"/>
    <property type="match status" value="1"/>
</dbReference>
<dbReference type="GO" id="GO:0003677">
    <property type="term" value="F:DNA binding"/>
    <property type="evidence" value="ECO:0007669"/>
    <property type="project" value="InterPro"/>
</dbReference>
<dbReference type="InterPro" id="IPR001387">
    <property type="entry name" value="Cro/C1-type_HTH"/>
</dbReference>
<name>A0A1G8HXW1_9VIBR</name>
<reference evidence="3" key="1">
    <citation type="submission" date="2016-10" db="EMBL/GenBank/DDBJ databases">
        <authorList>
            <person name="Varghese N."/>
            <person name="Submissions S."/>
        </authorList>
    </citation>
    <scope>NUCLEOTIDE SEQUENCE [LARGE SCALE GENOMIC DNA]</scope>
    <source>
        <strain evidence="3">CGMCC 1.10228</strain>
    </source>
</reference>
<feature type="domain" description="HTH cro/C1-type" evidence="1">
    <location>
        <begin position="11"/>
        <end position="65"/>
    </location>
</feature>
<dbReference type="SUPFAM" id="SSF47413">
    <property type="entry name" value="lambda repressor-like DNA-binding domains"/>
    <property type="match status" value="1"/>
</dbReference>
<dbReference type="Gene3D" id="1.10.260.40">
    <property type="entry name" value="lambda repressor-like DNA-binding domains"/>
    <property type="match status" value="1"/>
</dbReference>
<dbReference type="InterPro" id="IPR010982">
    <property type="entry name" value="Lambda_DNA-bd_dom_sf"/>
</dbReference>
<sequence>MRKISATVAVLRRFRELSGKTQEQIAKETGINKRTVERFESGATAMTVPQMEKYLIALNITHLDLAVALQSGNYAVSKDIESMARMLPAEVRAIHLDYLLKLTKALNKKGT</sequence>
<protein>
    <submittedName>
        <fullName evidence="2">Helix-turn-helix</fullName>
    </submittedName>
</protein>
<dbReference type="RefSeq" id="WP_093279574.1">
    <property type="nucleotide sequence ID" value="NZ_FNDD01000068.1"/>
</dbReference>
<dbReference type="AlphaFoldDB" id="A0A1G8HXW1"/>
<evidence type="ECO:0000259" key="1">
    <source>
        <dbReference type="PROSITE" id="PS50943"/>
    </source>
</evidence>
<dbReference type="SMART" id="SM00530">
    <property type="entry name" value="HTH_XRE"/>
    <property type="match status" value="1"/>
</dbReference>
<dbReference type="Proteomes" id="UP000198854">
    <property type="component" value="Unassembled WGS sequence"/>
</dbReference>
<proteinExistence type="predicted"/>
<dbReference type="PROSITE" id="PS50943">
    <property type="entry name" value="HTH_CROC1"/>
    <property type="match status" value="1"/>
</dbReference>
<dbReference type="OrthoDB" id="8613261at2"/>
<accession>A0A1G8HXW1</accession>
<organism evidence="2 3">
    <name type="scientific">Vibrio xiamenensis</name>
    <dbReference type="NCBI Taxonomy" id="861298"/>
    <lineage>
        <taxon>Bacteria</taxon>
        <taxon>Pseudomonadati</taxon>
        <taxon>Pseudomonadota</taxon>
        <taxon>Gammaproteobacteria</taxon>
        <taxon>Vibrionales</taxon>
        <taxon>Vibrionaceae</taxon>
        <taxon>Vibrio</taxon>
    </lineage>
</organism>
<dbReference type="Pfam" id="PF01381">
    <property type="entry name" value="HTH_3"/>
    <property type="match status" value="1"/>
</dbReference>
<keyword evidence="3" id="KW-1185">Reference proteome</keyword>
<gene>
    <name evidence="2" type="ORF">SAMN04488136_1683</name>
</gene>
<evidence type="ECO:0000313" key="3">
    <source>
        <dbReference type="Proteomes" id="UP000198854"/>
    </source>
</evidence>
<dbReference type="EMBL" id="FNDD01000068">
    <property type="protein sequence ID" value="SDI11300.1"/>
    <property type="molecule type" value="Genomic_DNA"/>
</dbReference>
<evidence type="ECO:0000313" key="2">
    <source>
        <dbReference type="EMBL" id="SDI11300.1"/>
    </source>
</evidence>